<gene>
    <name evidence="1" type="ORF">C8J26_4007</name>
</gene>
<accession>A0A2T5GFZ5</accession>
<dbReference type="RefSeq" id="WP_055763369.1">
    <property type="nucleotide sequence ID" value="NZ_QAOG01000010.1"/>
</dbReference>
<dbReference type="AlphaFoldDB" id="A0A2T5GFZ5"/>
<reference evidence="1 2" key="1">
    <citation type="submission" date="2018-04" db="EMBL/GenBank/DDBJ databases">
        <title>Genomic Encyclopedia of Type Strains, Phase III (KMG-III): the genomes of soil and plant-associated and newly described type strains.</title>
        <authorList>
            <person name="Whitman W."/>
        </authorList>
    </citation>
    <scope>NUCLEOTIDE SEQUENCE [LARGE SCALE GENOMIC DNA]</scope>
    <source>
        <strain evidence="1 2">MA101b</strain>
    </source>
</reference>
<protein>
    <submittedName>
        <fullName evidence="1">Uncharacterized protein</fullName>
    </submittedName>
</protein>
<organism evidence="1 2">
    <name type="scientific">Sphingomonas aurantiaca</name>
    <dbReference type="NCBI Taxonomy" id="185949"/>
    <lineage>
        <taxon>Bacteria</taxon>
        <taxon>Pseudomonadati</taxon>
        <taxon>Pseudomonadota</taxon>
        <taxon>Alphaproteobacteria</taxon>
        <taxon>Sphingomonadales</taxon>
        <taxon>Sphingomonadaceae</taxon>
        <taxon>Sphingomonas</taxon>
    </lineage>
</organism>
<keyword evidence="2" id="KW-1185">Reference proteome</keyword>
<dbReference type="Proteomes" id="UP000244189">
    <property type="component" value="Unassembled WGS sequence"/>
</dbReference>
<evidence type="ECO:0000313" key="1">
    <source>
        <dbReference type="EMBL" id="PTQ58237.1"/>
    </source>
</evidence>
<name>A0A2T5GFZ5_9SPHN</name>
<evidence type="ECO:0000313" key="2">
    <source>
        <dbReference type="Proteomes" id="UP000244189"/>
    </source>
</evidence>
<sequence>MDDLDRTLARLAGAPVPASLDGIEAQVFARIGAQPVARLTGLGVGGVMVAALAIGMVGAELPATASPAVSLSPLGGASPLAPSVLLIGEP</sequence>
<proteinExistence type="predicted"/>
<comment type="caution">
    <text evidence="1">The sequence shown here is derived from an EMBL/GenBank/DDBJ whole genome shotgun (WGS) entry which is preliminary data.</text>
</comment>
<dbReference type="EMBL" id="QAOG01000010">
    <property type="protein sequence ID" value="PTQ58237.1"/>
    <property type="molecule type" value="Genomic_DNA"/>
</dbReference>